<keyword evidence="2" id="KW-0276">Fatty acid metabolism</keyword>
<dbReference type="GO" id="GO:0006693">
    <property type="term" value="P:prostaglandin metabolic process"/>
    <property type="evidence" value="ECO:0007669"/>
    <property type="project" value="UniProtKB-KW"/>
</dbReference>
<evidence type="ECO:0000256" key="22">
    <source>
        <dbReference type="ARBA" id="ARBA00049188"/>
    </source>
</evidence>
<dbReference type="Ensembl" id="ENSAPET00000032051.1">
    <property type="protein sequence ID" value="ENSAPEP00000031221.1"/>
    <property type="gene ID" value="ENSAPEG00000022122.1"/>
</dbReference>
<dbReference type="InterPro" id="IPR020904">
    <property type="entry name" value="Sc_DH/Rdtase_CS"/>
</dbReference>
<comment type="catalytic activity">
    <reaction evidence="10">
        <text>prostaglandin E1 + NAD(+) = 15-oxoprostaglandin E1 + NADH + H(+)</text>
        <dbReference type="Rhea" id="RHEA:16477"/>
        <dbReference type="ChEBI" id="CHEBI:15378"/>
        <dbReference type="ChEBI" id="CHEBI:57397"/>
        <dbReference type="ChEBI" id="CHEBI:57401"/>
        <dbReference type="ChEBI" id="CHEBI:57540"/>
        <dbReference type="ChEBI" id="CHEBI:57945"/>
    </reaction>
    <physiologicalReaction direction="left-to-right" evidence="10">
        <dbReference type="Rhea" id="RHEA:16478"/>
    </physiologicalReaction>
</comment>
<reference evidence="24" key="3">
    <citation type="submission" date="2025-09" db="UniProtKB">
        <authorList>
            <consortium name="Ensembl"/>
        </authorList>
    </citation>
    <scope>IDENTIFICATION</scope>
</reference>
<keyword evidence="2" id="KW-0443">Lipid metabolism</keyword>
<comment type="similarity">
    <text evidence="1 23">Belongs to the short-chain dehydrogenases/reductases (SDR) family.</text>
</comment>
<dbReference type="SUPFAM" id="SSF51735">
    <property type="entry name" value="NAD(P)-binding Rossmann-fold domains"/>
    <property type="match status" value="1"/>
</dbReference>
<evidence type="ECO:0000256" key="13">
    <source>
        <dbReference type="ARBA" id="ARBA00048140"/>
    </source>
</evidence>
<evidence type="ECO:0000256" key="9">
    <source>
        <dbReference type="ARBA" id="ARBA00045705"/>
    </source>
</evidence>
<evidence type="ECO:0000256" key="15">
    <source>
        <dbReference type="ARBA" id="ARBA00048170"/>
    </source>
</evidence>
<comment type="catalytic activity">
    <reaction evidence="13">
        <text>15-oxo-(5S,6R)-dihydroxy-(7E,9E,11Z)-eicosatrienoate + NADH + H(+) = (5S,6R,15S)-trihydroxy-(7E,9E,11Z)-eicosatrienoate + NAD(+)</text>
        <dbReference type="Rhea" id="RHEA:41596"/>
        <dbReference type="ChEBI" id="CHEBI:15378"/>
        <dbReference type="ChEBI" id="CHEBI:57540"/>
        <dbReference type="ChEBI" id="CHEBI:57945"/>
        <dbReference type="ChEBI" id="CHEBI:78325"/>
        <dbReference type="ChEBI" id="CHEBI:78329"/>
    </reaction>
    <physiologicalReaction direction="left-to-right" evidence="13">
        <dbReference type="Rhea" id="RHEA:41597"/>
    </physiologicalReaction>
</comment>
<evidence type="ECO:0000256" key="8">
    <source>
        <dbReference type="ARBA" id="ARBA00042026"/>
    </source>
</evidence>
<evidence type="ECO:0000256" key="14">
    <source>
        <dbReference type="ARBA" id="ARBA00048144"/>
    </source>
</evidence>
<evidence type="ECO:0000256" key="16">
    <source>
        <dbReference type="ARBA" id="ARBA00048393"/>
    </source>
</evidence>
<evidence type="ECO:0000256" key="2">
    <source>
        <dbReference type="ARBA" id="ARBA00022501"/>
    </source>
</evidence>
<organism evidence="24 25">
    <name type="scientific">Amphiprion percula</name>
    <name type="common">Orange clownfish</name>
    <name type="synonym">Lutjanus percula</name>
    <dbReference type="NCBI Taxonomy" id="161767"/>
    <lineage>
        <taxon>Eukaryota</taxon>
        <taxon>Metazoa</taxon>
        <taxon>Chordata</taxon>
        <taxon>Craniata</taxon>
        <taxon>Vertebrata</taxon>
        <taxon>Euteleostomi</taxon>
        <taxon>Actinopterygii</taxon>
        <taxon>Neopterygii</taxon>
        <taxon>Teleostei</taxon>
        <taxon>Neoteleostei</taxon>
        <taxon>Acanthomorphata</taxon>
        <taxon>Ovalentaria</taxon>
        <taxon>Pomacentridae</taxon>
        <taxon>Amphiprion</taxon>
    </lineage>
</organism>
<dbReference type="InterPro" id="IPR036291">
    <property type="entry name" value="NAD(P)-bd_dom_sf"/>
</dbReference>
<comment type="catalytic activity">
    <reaction evidence="19">
        <text>prostaglandin E2 + NAD(+) = 15-oxoprostaglandin E2 + NADH + H(+)</text>
        <dbReference type="Rhea" id="RHEA:11876"/>
        <dbReference type="ChEBI" id="CHEBI:15378"/>
        <dbReference type="ChEBI" id="CHEBI:57400"/>
        <dbReference type="ChEBI" id="CHEBI:57540"/>
        <dbReference type="ChEBI" id="CHEBI:57945"/>
        <dbReference type="ChEBI" id="CHEBI:606564"/>
        <dbReference type="EC" id="1.1.1.141"/>
    </reaction>
    <physiologicalReaction direction="left-to-right" evidence="19">
        <dbReference type="Rhea" id="RHEA:11877"/>
    </physiologicalReaction>
</comment>
<protein>
    <recommendedName>
        <fullName evidence="6">15-hydroxyprostaglandin dehydrogenase [NAD(+)]</fullName>
        <ecNumber evidence="4">1.1.1.141</ecNumber>
        <ecNumber evidence="5">1.1.1.232</ecNumber>
    </recommendedName>
    <alternativeName>
        <fullName evidence="8">Eicosanoid/docosanoid dehydrogenase [NAD(+)]</fullName>
    </alternativeName>
    <alternativeName>
        <fullName evidence="7">Prostaglandin dehydrogenase 1</fullName>
    </alternativeName>
</protein>
<dbReference type="GO" id="GO:0005737">
    <property type="term" value="C:cytoplasm"/>
    <property type="evidence" value="ECO:0007669"/>
    <property type="project" value="TreeGrafter"/>
</dbReference>
<dbReference type="GO" id="GO:0016404">
    <property type="term" value="F:15-hydroxyprostaglandin dehydrogenase (NAD+) activity"/>
    <property type="evidence" value="ECO:0007669"/>
    <property type="project" value="UniProtKB-EC"/>
</dbReference>
<comment type="catalytic activity">
    <reaction evidence="20">
        <text>resolvin D2 + NAD(+) = 16-oxoresolvin D2 + NADH + H(+)</text>
        <dbReference type="Rhea" id="RHEA:53588"/>
        <dbReference type="ChEBI" id="CHEBI:15378"/>
        <dbReference type="ChEBI" id="CHEBI:57540"/>
        <dbReference type="ChEBI" id="CHEBI:57945"/>
        <dbReference type="ChEBI" id="CHEBI:133367"/>
        <dbReference type="ChEBI" id="CHEBI:137498"/>
    </reaction>
    <physiologicalReaction direction="left-to-right" evidence="20">
        <dbReference type="Rhea" id="RHEA:53589"/>
    </physiologicalReaction>
</comment>
<evidence type="ECO:0000256" key="7">
    <source>
        <dbReference type="ARBA" id="ARBA00041812"/>
    </source>
</evidence>
<dbReference type="EC" id="1.1.1.232" evidence="5"/>
<keyword evidence="25" id="KW-1185">Reference proteome</keyword>
<reference evidence="24" key="2">
    <citation type="submission" date="2025-08" db="UniProtKB">
        <authorList>
            <consortium name="Ensembl"/>
        </authorList>
    </citation>
    <scope>IDENTIFICATION</scope>
</reference>
<evidence type="ECO:0000256" key="3">
    <source>
        <dbReference type="ARBA" id="ARBA00023002"/>
    </source>
</evidence>
<reference evidence="24 25" key="1">
    <citation type="submission" date="2018-03" db="EMBL/GenBank/DDBJ databases">
        <title>Finding Nemo's genes: A chromosome-scale reference assembly of the genome of the orange clownfish Amphiprion percula.</title>
        <authorList>
            <person name="Lehmann R."/>
        </authorList>
    </citation>
    <scope>NUCLEOTIDE SEQUENCE</scope>
</reference>
<comment type="catalytic activity">
    <reaction evidence="17">
        <text>lipoxin A4 + NAD(+) = 15-oxo-(5S,6R)-dihydroxy-(7E,9E,11Z,13E)-eicosatetraenoate + NADH + H(+)</text>
        <dbReference type="Rhea" id="RHEA:41572"/>
        <dbReference type="ChEBI" id="CHEBI:15378"/>
        <dbReference type="ChEBI" id="CHEBI:57540"/>
        <dbReference type="ChEBI" id="CHEBI:57945"/>
        <dbReference type="ChEBI" id="CHEBI:67026"/>
        <dbReference type="ChEBI" id="CHEBI:78311"/>
    </reaction>
    <physiologicalReaction direction="left-to-right" evidence="17">
        <dbReference type="Rhea" id="RHEA:41573"/>
    </physiologicalReaction>
</comment>
<evidence type="ECO:0000256" key="20">
    <source>
        <dbReference type="ARBA" id="ARBA00048921"/>
    </source>
</evidence>
<evidence type="ECO:0000256" key="23">
    <source>
        <dbReference type="RuleBase" id="RU000363"/>
    </source>
</evidence>
<dbReference type="STRING" id="161767.ENSAPEP00000031221"/>
<comment type="catalytic activity">
    <reaction evidence="22">
        <text>resolvin E1 + NAD(+) = 18-oxo-resolvin E1 + NADH + H(+)</text>
        <dbReference type="Rhea" id="RHEA:49244"/>
        <dbReference type="ChEBI" id="CHEBI:15378"/>
        <dbReference type="ChEBI" id="CHEBI:57540"/>
        <dbReference type="ChEBI" id="CHEBI:57945"/>
        <dbReference type="ChEBI" id="CHEBI:91000"/>
        <dbReference type="ChEBI" id="CHEBI:91001"/>
    </reaction>
    <physiologicalReaction direction="left-to-right" evidence="22">
        <dbReference type="Rhea" id="RHEA:49245"/>
    </physiologicalReaction>
</comment>
<evidence type="ECO:0000256" key="6">
    <source>
        <dbReference type="ARBA" id="ARBA00040276"/>
    </source>
</evidence>
<evidence type="ECO:0000313" key="25">
    <source>
        <dbReference type="Proteomes" id="UP000265080"/>
    </source>
</evidence>
<evidence type="ECO:0000256" key="21">
    <source>
        <dbReference type="ARBA" id="ARBA00049151"/>
    </source>
</evidence>
<evidence type="ECO:0000313" key="24">
    <source>
        <dbReference type="Ensembl" id="ENSAPEP00000031221.1"/>
    </source>
</evidence>
<evidence type="ECO:0000256" key="1">
    <source>
        <dbReference type="ARBA" id="ARBA00006484"/>
    </source>
</evidence>
<comment type="catalytic activity">
    <reaction evidence="21">
        <text>(15S)-hydroxy-(5Z,8Z,11Z,13E)-eicosatetraenoate + NAD(+) = 15-oxo-(5Z,8Z,11Z,13E)-eicosatetraenoate + NADH + H(+)</text>
        <dbReference type="Rhea" id="RHEA:23260"/>
        <dbReference type="ChEBI" id="CHEBI:15378"/>
        <dbReference type="ChEBI" id="CHEBI:57409"/>
        <dbReference type="ChEBI" id="CHEBI:57410"/>
        <dbReference type="ChEBI" id="CHEBI:57540"/>
        <dbReference type="ChEBI" id="CHEBI:57945"/>
        <dbReference type="EC" id="1.1.1.232"/>
    </reaction>
    <physiologicalReaction direction="left-to-right" evidence="21">
        <dbReference type="Rhea" id="RHEA:23261"/>
    </physiologicalReaction>
</comment>
<evidence type="ECO:0000256" key="4">
    <source>
        <dbReference type="ARBA" id="ARBA00038968"/>
    </source>
</evidence>
<dbReference type="PRINTS" id="PR00081">
    <property type="entry name" value="GDHRDH"/>
</dbReference>
<proteinExistence type="inferred from homology"/>
<comment type="catalytic activity">
    <reaction evidence="16">
        <text>resolvin D2 + NAD(+) = 7-oxoresolvin D2 + NADH + H(+)</text>
        <dbReference type="Rhea" id="RHEA:53584"/>
        <dbReference type="ChEBI" id="CHEBI:15378"/>
        <dbReference type="ChEBI" id="CHEBI:57540"/>
        <dbReference type="ChEBI" id="CHEBI:57945"/>
        <dbReference type="ChEBI" id="CHEBI:133367"/>
        <dbReference type="ChEBI" id="CHEBI:137497"/>
    </reaction>
    <physiologicalReaction direction="left-to-right" evidence="16">
        <dbReference type="Rhea" id="RHEA:53585"/>
    </physiologicalReaction>
</comment>
<comment type="function">
    <text evidence="9">Catalyzes the NAD-dependent dehydrogenation (oxidation) of a broad array of hydroxylated polyunsaturated fatty acids (mainly eicosanoids and docosanoids, including prostaglandins, lipoxins and resolvins), yielding their corresponding keto (oxo) metabolites. Decreases the levels of the pro-proliferative prostaglandins such as prostaglandin E2 (whose activity is increased in cancer because of an increase in the expression of cyclooxygenase 2) and generates oxo-fatty acid products that can profoundly influence cell function by abrogating pro-inflammatory cytokine expression. Converts resolvins E1, D1 and D2 to their oxo products, which represents a mode of resolvin inactivation. Resolvin E1 plays important roles during the resolution phase of acute inflammation, while resolvins D1 and D2 have a unique role in obesity-induced adipose inflammation.</text>
</comment>
<dbReference type="InterPro" id="IPR002347">
    <property type="entry name" value="SDR_fam"/>
</dbReference>
<dbReference type="AlphaFoldDB" id="A0A3P8U2Z5"/>
<dbReference type="FunFam" id="3.40.50.720:FF:000149">
    <property type="entry name" value="15-hydroxyprostaglandin dehydrogenase [NAD(+)]"/>
    <property type="match status" value="1"/>
</dbReference>
<keyword evidence="2" id="KW-0644">Prostaglandin metabolism</keyword>
<dbReference type="PROSITE" id="PS00061">
    <property type="entry name" value="ADH_SHORT"/>
    <property type="match status" value="1"/>
</dbReference>
<evidence type="ECO:0000256" key="11">
    <source>
        <dbReference type="ARBA" id="ARBA00047672"/>
    </source>
</evidence>
<dbReference type="Pfam" id="PF00106">
    <property type="entry name" value="adh_short"/>
    <property type="match status" value="1"/>
</dbReference>
<evidence type="ECO:0000256" key="17">
    <source>
        <dbReference type="ARBA" id="ARBA00048535"/>
    </source>
</evidence>
<comment type="catalytic activity">
    <reaction evidence="12">
        <text>14-hydroxy-(4Z,7Z,10Z,12E,16Z,19Z)-docosahexaenoate + NAD(+) = 14-oxo-(4Z,7Z,10Z,12E,16Z,19Z)-docosahexaenoate + NADH + H(+)</text>
        <dbReference type="Rhea" id="RHEA:48952"/>
        <dbReference type="ChEBI" id="CHEBI:15378"/>
        <dbReference type="ChEBI" id="CHEBI:57540"/>
        <dbReference type="ChEBI" id="CHEBI:57945"/>
        <dbReference type="ChEBI" id="CHEBI:90866"/>
        <dbReference type="ChEBI" id="CHEBI:90867"/>
    </reaction>
    <physiologicalReaction direction="left-to-right" evidence="12">
        <dbReference type="Rhea" id="RHEA:48953"/>
    </physiologicalReaction>
</comment>
<dbReference type="Proteomes" id="UP000265080">
    <property type="component" value="Chromosome 15"/>
</dbReference>
<evidence type="ECO:0000256" key="12">
    <source>
        <dbReference type="ARBA" id="ARBA00048008"/>
    </source>
</evidence>
<dbReference type="GO" id="GO:0047034">
    <property type="term" value="F:15-hydroxyicosatetraenoate dehydrogenase activity"/>
    <property type="evidence" value="ECO:0007669"/>
    <property type="project" value="UniProtKB-EC"/>
</dbReference>
<evidence type="ECO:0000256" key="18">
    <source>
        <dbReference type="ARBA" id="ARBA00048611"/>
    </source>
</evidence>
<dbReference type="GeneTree" id="ENSGT00940000154593"/>
<dbReference type="PANTHER" id="PTHR44229">
    <property type="entry name" value="15-HYDROXYPROSTAGLANDIN DEHYDROGENASE [NAD(+)]"/>
    <property type="match status" value="1"/>
</dbReference>
<dbReference type="Gene3D" id="3.40.50.720">
    <property type="entry name" value="NAD(P)-binding Rossmann-like Domain"/>
    <property type="match status" value="1"/>
</dbReference>
<accession>A0A3P8U2Z5</accession>
<keyword evidence="3" id="KW-0560">Oxidoreductase</keyword>
<comment type="catalytic activity">
    <reaction evidence="14">
        <text>(11R)-hydroxy-(5Z,8Z,12E,14Z)-eicosatetraenoate + NAD(+) = 11-oxo-(5Z,8Z,12E,14Z)-eicosatetraenoate + NADH + H(+)</text>
        <dbReference type="Rhea" id="RHEA:48640"/>
        <dbReference type="ChEBI" id="CHEBI:15378"/>
        <dbReference type="ChEBI" id="CHEBI:57540"/>
        <dbReference type="ChEBI" id="CHEBI:57945"/>
        <dbReference type="ChEBI" id="CHEBI:78836"/>
        <dbReference type="ChEBI" id="CHEBI:90697"/>
    </reaction>
    <physiologicalReaction direction="left-to-right" evidence="14">
        <dbReference type="Rhea" id="RHEA:48641"/>
    </physiologicalReaction>
</comment>
<dbReference type="EC" id="1.1.1.141" evidence="4"/>
<dbReference type="PANTHER" id="PTHR44229:SF5">
    <property type="entry name" value="15-HYDROXYPROSTAGLANDIN DEHYDROGENASE [NAD(+)]"/>
    <property type="match status" value="1"/>
</dbReference>
<evidence type="ECO:0000256" key="5">
    <source>
        <dbReference type="ARBA" id="ARBA00039060"/>
    </source>
</evidence>
<comment type="catalytic activity">
    <reaction evidence="15">
        <text>resolvin D1 + NAD(+) = 17-oxoresolvin D1 + NADH + H(+)</text>
        <dbReference type="Rhea" id="RHEA:50128"/>
        <dbReference type="ChEBI" id="CHEBI:15378"/>
        <dbReference type="ChEBI" id="CHEBI:57540"/>
        <dbReference type="ChEBI" id="CHEBI:57945"/>
        <dbReference type="ChEBI" id="CHEBI:132079"/>
        <dbReference type="ChEBI" id="CHEBI:132081"/>
    </reaction>
    <physiologicalReaction direction="left-to-right" evidence="15">
        <dbReference type="Rhea" id="RHEA:50129"/>
    </physiologicalReaction>
</comment>
<comment type="catalytic activity">
    <reaction evidence="11">
        <text>resolvin D1 + NAD(+) = 8-oxoresolvin D1 + NADH + H(+)</text>
        <dbReference type="Rhea" id="RHEA:50124"/>
        <dbReference type="ChEBI" id="CHEBI:15378"/>
        <dbReference type="ChEBI" id="CHEBI:57540"/>
        <dbReference type="ChEBI" id="CHEBI:57945"/>
        <dbReference type="ChEBI" id="CHEBI:132079"/>
        <dbReference type="ChEBI" id="CHEBI:132080"/>
    </reaction>
    <physiologicalReaction direction="left-to-right" evidence="11">
        <dbReference type="Rhea" id="RHEA:50125"/>
    </physiologicalReaction>
</comment>
<sequence length="253" mass="27443">MALNGKTAVVTGAALGIGRAITEILVKNGAKVKRKFSNFKTTEEEREMEVRVSSEMKNKKLTVILYFQAALQTTADTFGGIDIVCNNAGILNEGEWEKTVSINLLGVIRVTYLVLKHMNKLSGGRGGVVVNTASMAGLGPFLTCPAYSATKHGVVGFTRSMALASIVSDYGIHFNAVCPGFVQTDLMYNIPNNLGQFSHLADIEKEMVEKMGTIHPSVVAECVLELVTDERKNGDHLLVKSNQKSYVTFPEVL</sequence>
<evidence type="ECO:0000256" key="19">
    <source>
        <dbReference type="ARBA" id="ARBA00048739"/>
    </source>
</evidence>
<name>A0A3P8U2Z5_AMPPE</name>
<evidence type="ECO:0000256" key="10">
    <source>
        <dbReference type="ARBA" id="ARBA00047325"/>
    </source>
</evidence>
<comment type="catalytic activity">
    <reaction evidence="18">
        <text>prostaglandin A1 + NAD(+) = 15-oxo-prostaglandin A1 + NADH + H(+)</text>
        <dbReference type="Rhea" id="RHEA:41263"/>
        <dbReference type="ChEBI" id="CHEBI:15378"/>
        <dbReference type="ChEBI" id="CHEBI:57398"/>
        <dbReference type="ChEBI" id="CHEBI:57540"/>
        <dbReference type="ChEBI" id="CHEBI:57945"/>
        <dbReference type="ChEBI" id="CHEBI:85072"/>
    </reaction>
    <physiologicalReaction direction="left-to-right" evidence="18">
        <dbReference type="Rhea" id="RHEA:41264"/>
    </physiologicalReaction>
</comment>
<dbReference type="PRINTS" id="PR00080">
    <property type="entry name" value="SDRFAMILY"/>
</dbReference>
<dbReference type="OMA" id="DEMAPYG"/>